<protein>
    <submittedName>
        <fullName evidence="1">Uncharacterized protein</fullName>
    </submittedName>
</protein>
<accession>A0A6S7I7L0</accession>
<gene>
    <name evidence="1" type="ORF">PACLA_8A018879</name>
</gene>
<name>A0A6S7I7L0_PARCT</name>
<comment type="caution">
    <text evidence="1">The sequence shown here is derived from an EMBL/GenBank/DDBJ whole genome shotgun (WGS) entry which is preliminary data.</text>
</comment>
<dbReference type="EMBL" id="CACRXK020003812">
    <property type="protein sequence ID" value="CAB4000338.1"/>
    <property type="molecule type" value="Genomic_DNA"/>
</dbReference>
<sequence length="131" mass="15415">MACVGPRICLPNADFFRELNNFVINAEQNRAACDSLDFYCRRLEEYQHTLSVLTRRINTKSYHTEQELISDLEVLLNCLNTFRNQFEALSEIFDRTCAQNLLQESYDQSIFCLNTTVECEDQGYMYKRKSN</sequence>
<evidence type="ECO:0000313" key="1">
    <source>
        <dbReference type="EMBL" id="CAB4000338.1"/>
    </source>
</evidence>
<keyword evidence="2" id="KW-1185">Reference proteome</keyword>
<organism evidence="1 2">
    <name type="scientific">Paramuricea clavata</name>
    <name type="common">Red gorgonian</name>
    <name type="synonym">Violescent sea-whip</name>
    <dbReference type="NCBI Taxonomy" id="317549"/>
    <lineage>
        <taxon>Eukaryota</taxon>
        <taxon>Metazoa</taxon>
        <taxon>Cnidaria</taxon>
        <taxon>Anthozoa</taxon>
        <taxon>Octocorallia</taxon>
        <taxon>Malacalcyonacea</taxon>
        <taxon>Plexauridae</taxon>
        <taxon>Paramuricea</taxon>
    </lineage>
</organism>
<proteinExistence type="predicted"/>
<evidence type="ECO:0000313" key="2">
    <source>
        <dbReference type="Proteomes" id="UP001152795"/>
    </source>
</evidence>
<dbReference type="Proteomes" id="UP001152795">
    <property type="component" value="Unassembled WGS sequence"/>
</dbReference>
<reference evidence="1" key="1">
    <citation type="submission" date="2020-04" db="EMBL/GenBank/DDBJ databases">
        <authorList>
            <person name="Alioto T."/>
            <person name="Alioto T."/>
            <person name="Gomez Garrido J."/>
        </authorList>
    </citation>
    <scope>NUCLEOTIDE SEQUENCE</scope>
    <source>
        <strain evidence="1">A484AB</strain>
    </source>
</reference>
<dbReference type="AlphaFoldDB" id="A0A6S7I7L0"/>